<dbReference type="SMART" id="SM00208">
    <property type="entry name" value="TNFR"/>
    <property type="match status" value="2"/>
</dbReference>
<dbReference type="OrthoDB" id="10031141at2759"/>
<dbReference type="GO" id="GO:0005035">
    <property type="term" value="F:death receptor activity"/>
    <property type="evidence" value="ECO:0007669"/>
    <property type="project" value="TreeGrafter"/>
</dbReference>
<evidence type="ECO:0000313" key="7">
    <source>
        <dbReference type="RefSeq" id="XP_022082958.1"/>
    </source>
</evidence>
<dbReference type="RefSeq" id="XP_022082958.1">
    <property type="nucleotide sequence ID" value="XM_022227266.1"/>
</dbReference>
<proteinExistence type="predicted"/>
<feature type="chain" id="PRO_5034427761" evidence="4">
    <location>
        <begin position="25"/>
        <end position="448"/>
    </location>
</feature>
<dbReference type="InterPro" id="IPR001368">
    <property type="entry name" value="TNFR/NGFR_Cys_rich_reg"/>
</dbReference>
<evidence type="ECO:0000259" key="5">
    <source>
        <dbReference type="PROSITE" id="PS50050"/>
    </source>
</evidence>
<feature type="compositionally biased region" description="Pro residues" evidence="2">
    <location>
        <begin position="159"/>
        <end position="169"/>
    </location>
</feature>
<evidence type="ECO:0000256" key="1">
    <source>
        <dbReference type="PROSITE-ProRule" id="PRU00206"/>
    </source>
</evidence>
<evidence type="ECO:0000313" key="6">
    <source>
        <dbReference type="Proteomes" id="UP000694845"/>
    </source>
</evidence>
<keyword evidence="3" id="KW-0812">Transmembrane</keyword>
<dbReference type="GeneID" id="110975117"/>
<dbReference type="InterPro" id="IPR052302">
    <property type="entry name" value="Neurotrophin_rcpt-DD"/>
</dbReference>
<dbReference type="OMA" id="VESCACA"/>
<evidence type="ECO:0000256" key="3">
    <source>
        <dbReference type="SAM" id="Phobius"/>
    </source>
</evidence>
<dbReference type="PANTHER" id="PTHR46605">
    <property type="entry name" value="TUMOR NECROSIS FACTOR RECEPTOR"/>
    <property type="match status" value="1"/>
</dbReference>
<dbReference type="AlphaFoldDB" id="A0A8B7XQ64"/>
<evidence type="ECO:0000256" key="2">
    <source>
        <dbReference type="SAM" id="MobiDB-lite"/>
    </source>
</evidence>
<dbReference type="GO" id="GO:0007266">
    <property type="term" value="P:Rho protein signal transduction"/>
    <property type="evidence" value="ECO:0007669"/>
    <property type="project" value="TreeGrafter"/>
</dbReference>
<keyword evidence="3" id="KW-1133">Transmembrane helix</keyword>
<feature type="domain" description="TNFR-Cys" evidence="5">
    <location>
        <begin position="79"/>
        <end position="118"/>
    </location>
</feature>
<dbReference type="KEGG" id="aplc:110975117"/>
<evidence type="ECO:0000256" key="4">
    <source>
        <dbReference type="SAM" id="SignalP"/>
    </source>
</evidence>
<reference evidence="7" key="1">
    <citation type="submission" date="2025-08" db="UniProtKB">
        <authorList>
            <consortium name="RefSeq"/>
        </authorList>
    </citation>
    <scope>IDENTIFICATION</scope>
</reference>
<feature type="repeat" description="TNFR-Cys" evidence="1">
    <location>
        <begin position="27"/>
        <end position="66"/>
    </location>
</feature>
<feature type="transmembrane region" description="Helical" evidence="3">
    <location>
        <begin position="229"/>
        <end position="257"/>
    </location>
</feature>
<dbReference type="GO" id="GO:0015026">
    <property type="term" value="F:coreceptor activity"/>
    <property type="evidence" value="ECO:0007669"/>
    <property type="project" value="TreeGrafter"/>
</dbReference>
<dbReference type="PANTHER" id="PTHR46605:SF2">
    <property type="entry name" value="TNFR-CYS DOMAIN-CONTAINING PROTEIN"/>
    <property type="match status" value="1"/>
</dbReference>
<accession>A0A8B7XQ64</accession>
<protein>
    <submittedName>
        <fullName evidence="7">Proline-rich receptor-like protein kinase PERK2</fullName>
    </submittedName>
</protein>
<name>A0A8B7XQ64_ACAPL</name>
<dbReference type="GO" id="GO:0005886">
    <property type="term" value="C:plasma membrane"/>
    <property type="evidence" value="ECO:0007669"/>
    <property type="project" value="TreeGrafter"/>
</dbReference>
<organism evidence="6 7">
    <name type="scientific">Acanthaster planci</name>
    <name type="common">Crown-of-thorns starfish</name>
    <dbReference type="NCBI Taxonomy" id="133434"/>
    <lineage>
        <taxon>Eukaryota</taxon>
        <taxon>Metazoa</taxon>
        <taxon>Echinodermata</taxon>
        <taxon>Eleutherozoa</taxon>
        <taxon>Asterozoa</taxon>
        <taxon>Asteroidea</taxon>
        <taxon>Valvatacea</taxon>
        <taxon>Valvatida</taxon>
        <taxon>Acanthasteridae</taxon>
        <taxon>Acanthaster</taxon>
    </lineage>
</organism>
<sequence>MTSEIWSWLASICLILTQSTASYAIKPCSADSFYNRATESCEECTQFCPIDTVRTRECLPDADIVCSPSMPTPRAGPSTCASDWFLDVTTGRCRECTKHCDPPLAIVTPCRRDADAVCEESWPRRTTPLSALPSERITAKAAVAGTGQPTTTALAKPTPSRPVRPPEYPTPQSDFVGDEATAFPSSVGPPETSATAQSEAALIRTSPAPGSTDDSMNPPDEQTNNDQNFYLWIVIGVPVGIVLLVAAALLVCCCLTLRCECATKKDEETGVAGSGRMWRSRDSSQVEVGSSMYAQHAGPTLLPPPPGFRSNSASSVLSSLGSGSSLALPARTEAASTCGAESTEDGAYTAHHPVNTALGHGRVFGGRTPSLSNMFPPVTTRSLAAHSRVLLEADGTCRTQLASCACAEPNYCRCGWEPVAVCHRVNCSNPFLMSRVSLVSDEGTEYTV</sequence>
<keyword evidence="3" id="KW-0472">Membrane</keyword>
<dbReference type="GO" id="GO:0009986">
    <property type="term" value="C:cell surface"/>
    <property type="evidence" value="ECO:0007669"/>
    <property type="project" value="TreeGrafter"/>
</dbReference>
<feature type="disulfide bond" evidence="1">
    <location>
        <begin position="48"/>
        <end position="66"/>
    </location>
</feature>
<comment type="caution">
    <text evidence="1">Lacks conserved residue(s) required for the propagation of feature annotation.</text>
</comment>
<feature type="disulfide bond" evidence="1">
    <location>
        <begin position="100"/>
        <end position="118"/>
    </location>
</feature>
<dbReference type="GO" id="GO:0048406">
    <property type="term" value="F:nerve growth factor binding"/>
    <property type="evidence" value="ECO:0007669"/>
    <property type="project" value="TreeGrafter"/>
</dbReference>
<keyword evidence="6" id="KW-1185">Reference proteome</keyword>
<dbReference type="PROSITE" id="PS50050">
    <property type="entry name" value="TNFR_NGFR_2"/>
    <property type="match status" value="2"/>
</dbReference>
<feature type="signal peptide" evidence="4">
    <location>
        <begin position="1"/>
        <end position="24"/>
    </location>
</feature>
<gene>
    <name evidence="7" type="primary">LOC110975117</name>
</gene>
<feature type="repeat" description="TNFR-Cys" evidence="1">
    <location>
        <begin position="79"/>
        <end position="118"/>
    </location>
</feature>
<feature type="domain" description="TNFR-Cys" evidence="5">
    <location>
        <begin position="27"/>
        <end position="66"/>
    </location>
</feature>
<dbReference type="PROSITE" id="PS00652">
    <property type="entry name" value="TNFR_NGFR_1"/>
    <property type="match status" value="2"/>
</dbReference>
<keyword evidence="4" id="KW-0732">Signal</keyword>
<feature type="region of interest" description="Disordered" evidence="2">
    <location>
        <begin position="295"/>
        <end position="314"/>
    </location>
</feature>
<feature type="region of interest" description="Disordered" evidence="2">
    <location>
        <begin position="141"/>
        <end position="199"/>
    </location>
</feature>
<keyword evidence="1" id="KW-1015">Disulfide bond</keyword>
<dbReference type="Proteomes" id="UP000694845">
    <property type="component" value="Unplaced"/>
</dbReference>